<reference evidence="1 2" key="1">
    <citation type="submission" date="2020-04" db="EMBL/GenBank/DDBJ databases">
        <title>Usitatibacter rugosus gen. nov., sp. nov. and Usitatibacter palustris sp. nov., novel members of Usitatibacteraceae fam. nov. within the order Nitrosomonadales isolated from soil.</title>
        <authorList>
            <person name="Huber K.J."/>
            <person name="Neumann-Schaal M."/>
            <person name="Geppert A."/>
            <person name="Luckner M."/>
            <person name="Wanner G."/>
            <person name="Overmann J."/>
        </authorList>
    </citation>
    <scope>NUCLEOTIDE SEQUENCE [LARGE SCALE GENOMIC DNA]</scope>
    <source>
        <strain evidence="1 2">0125_3</strain>
    </source>
</reference>
<evidence type="ECO:0000313" key="1">
    <source>
        <dbReference type="EMBL" id="QJR09894.1"/>
    </source>
</evidence>
<proteinExistence type="predicted"/>
<dbReference type="Pfam" id="PF11142">
    <property type="entry name" value="DUF2917"/>
    <property type="match status" value="1"/>
</dbReference>
<evidence type="ECO:0008006" key="3">
    <source>
        <dbReference type="Google" id="ProtNLM"/>
    </source>
</evidence>
<evidence type="ECO:0000313" key="2">
    <source>
        <dbReference type="Proteomes" id="UP000501534"/>
    </source>
</evidence>
<dbReference type="Proteomes" id="UP000501534">
    <property type="component" value="Chromosome"/>
</dbReference>
<accession>A0A6M4GTQ2</accession>
<sequence>MDLRTESAVLELQPGQVIALDDAQGTSVRARCGALWLTEEGQTQDFVLGAGERRVIASRGRTLIQAMQTSWVSIRPTQFA</sequence>
<dbReference type="KEGG" id="uru:DSM104443_00945"/>
<gene>
    <name evidence="1" type="ORF">DSM104443_00945</name>
</gene>
<dbReference type="RefSeq" id="WP_171089981.1">
    <property type="nucleotide sequence ID" value="NZ_CP053069.1"/>
</dbReference>
<name>A0A6M4GTQ2_9PROT</name>
<keyword evidence="2" id="KW-1185">Reference proteome</keyword>
<dbReference type="InterPro" id="IPR021317">
    <property type="entry name" value="DUF2917"/>
</dbReference>
<protein>
    <recommendedName>
        <fullName evidence="3">DUF2917 family protein</fullName>
    </recommendedName>
</protein>
<dbReference type="AlphaFoldDB" id="A0A6M4GTQ2"/>
<organism evidence="1 2">
    <name type="scientific">Usitatibacter rugosus</name>
    <dbReference type="NCBI Taxonomy" id="2732067"/>
    <lineage>
        <taxon>Bacteria</taxon>
        <taxon>Pseudomonadati</taxon>
        <taxon>Pseudomonadota</taxon>
        <taxon>Betaproteobacteria</taxon>
        <taxon>Nitrosomonadales</taxon>
        <taxon>Usitatibacteraceae</taxon>
        <taxon>Usitatibacter</taxon>
    </lineage>
</organism>
<dbReference type="EMBL" id="CP053069">
    <property type="protein sequence ID" value="QJR09894.1"/>
    <property type="molecule type" value="Genomic_DNA"/>
</dbReference>